<evidence type="ECO:0000256" key="1">
    <source>
        <dbReference type="SAM" id="Coils"/>
    </source>
</evidence>
<dbReference type="AlphaFoldDB" id="A0A174WUM6"/>
<organism evidence="2 6">
    <name type="scientific">Parabacteroides distasonis</name>
    <dbReference type="NCBI Taxonomy" id="823"/>
    <lineage>
        <taxon>Bacteria</taxon>
        <taxon>Pseudomonadati</taxon>
        <taxon>Bacteroidota</taxon>
        <taxon>Bacteroidia</taxon>
        <taxon>Bacteroidales</taxon>
        <taxon>Tannerellaceae</taxon>
        <taxon>Parabacteroides</taxon>
    </lineage>
</organism>
<dbReference type="Proteomes" id="UP000471216">
    <property type="component" value="Unassembled WGS sequence"/>
</dbReference>
<dbReference type="Gene3D" id="1.10.150.20">
    <property type="entry name" value="5' to 3' exonuclease, C-terminal subdomain"/>
    <property type="match status" value="1"/>
</dbReference>
<feature type="coiled-coil region" evidence="1">
    <location>
        <begin position="57"/>
        <end position="84"/>
    </location>
</feature>
<dbReference type="EMBL" id="WKMX01000013">
    <property type="protein sequence ID" value="MRZ07436.1"/>
    <property type="molecule type" value="Genomic_DNA"/>
</dbReference>
<evidence type="ECO:0000313" key="4">
    <source>
        <dbReference type="EMBL" id="MRY85968.1"/>
    </source>
</evidence>
<evidence type="ECO:0000313" key="8">
    <source>
        <dbReference type="Proteomes" id="UP000463337"/>
    </source>
</evidence>
<dbReference type="SUPFAM" id="SSF47789">
    <property type="entry name" value="C-terminal domain of RNA polymerase alpha subunit"/>
    <property type="match status" value="1"/>
</dbReference>
<dbReference type="Proteomes" id="UP000095332">
    <property type="component" value="Unassembled WGS sequence"/>
</dbReference>
<name>A0A174WUM6_PARDI</name>
<accession>A0A174WUM6</accession>
<dbReference type="Proteomes" id="UP000450599">
    <property type="component" value="Unassembled WGS sequence"/>
</dbReference>
<dbReference type="EMBL" id="WKLT01000018">
    <property type="protein sequence ID" value="MRY59678.1"/>
    <property type="molecule type" value="Genomic_DNA"/>
</dbReference>
<reference evidence="7 8" key="2">
    <citation type="journal article" date="2019" name="Nat. Med.">
        <title>A library of human gut bacterial isolates paired with longitudinal multiomics data enables mechanistic microbiome research.</title>
        <authorList>
            <person name="Poyet M."/>
            <person name="Groussin M."/>
            <person name="Gibbons S.M."/>
            <person name="Avila-Pacheco J."/>
            <person name="Jiang X."/>
            <person name="Kearney S.M."/>
            <person name="Perrotta A.R."/>
            <person name="Berdy B."/>
            <person name="Zhao S."/>
            <person name="Lieberman T.D."/>
            <person name="Swanson P.K."/>
            <person name="Smith M."/>
            <person name="Roesemann S."/>
            <person name="Alexander J.E."/>
            <person name="Rich S.A."/>
            <person name="Livny J."/>
            <person name="Vlamakis H."/>
            <person name="Clish C."/>
            <person name="Bullock K."/>
            <person name="Deik A."/>
            <person name="Scott J."/>
            <person name="Pierce K.A."/>
            <person name="Xavier R.J."/>
            <person name="Alm E.J."/>
        </authorList>
    </citation>
    <scope>NUCLEOTIDE SEQUENCE [LARGE SCALE GENOMIC DNA]</scope>
    <source>
        <strain evidence="5 9">BIOML-A10</strain>
        <strain evidence="4 7">BIOML-A11</strain>
        <strain evidence="3 8">BIOML-A41</strain>
    </source>
</reference>
<evidence type="ECO:0000313" key="3">
    <source>
        <dbReference type="EMBL" id="MRY59678.1"/>
    </source>
</evidence>
<sequence length="193" mass="22356">MTRLDVKEQIPDQEVTSSKDSIYINVQSLKEYSRHIIAMANEFDRQKAVITKTELQMTSLLRTCRQQELELRSLKLENLRLLRTIKDLSGKEISPNIYLPHELPLIITDDIMNVLSLSLVSDFDLDTRTINMLRKMEIYTLEDLLRYTKDKGLQVLLKYRGFGAHSLALLKESLIKKGVFERSGTSGLYKYVT</sequence>
<dbReference type="RefSeq" id="WP_036610550.1">
    <property type="nucleotide sequence ID" value="NZ_AP019729.1"/>
</dbReference>
<reference evidence="2 6" key="1">
    <citation type="submission" date="2015-09" db="EMBL/GenBank/DDBJ databases">
        <authorList>
            <consortium name="Pathogen Informatics"/>
        </authorList>
    </citation>
    <scope>NUCLEOTIDE SEQUENCE [LARGE SCALE GENOMIC DNA]</scope>
    <source>
        <strain evidence="2 6">2789STDY5834948</strain>
    </source>
</reference>
<dbReference type="EMBL" id="CZBM01000015">
    <property type="protein sequence ID" value="CUQ47885.1"/>
    <property type="molecule type" value="Genomic_DNA"/>
</dbReference>
<evidence type="ECO:0000313" key="5">
    <source>
        <dbReference type="EMBL" id="MRZ07436.1"/>
    </source>
</evidence>
<protein>
    <submittedName>
        <fullName evidence="2">Bacterial RNA polymerase, alpha chain C terminal domain</fullName>
    </submittedName>
</protein>
<gene>
    <name evidence="2" type="ORF">ERS852560_03249</name>
    <name evidence="5" type="ORF">GKD54_14715</name>
    <name evidence="4" type="ORF">GKD58_17215</name>
    <name evidence="3" type="ORF">GKD59_17550</name>
</gene>
<dbReference type="EMBL" id="WKMW01000019">
    <property type="protein sequence ID" value="MRY85968.1"/>
    <property type="molecule type" value="Genomic_DNA"/>
</dbReference>
<keyword evidence="1" id="KW-0175">Coiled coil</keyword>
<dbReference type="Proteomes" id="UP000463337">
    <property type="component" value="Unassembled WGS sequence"/>
</dbReference>
<evidence type="ECO:0000313" key="2">
    <source>
        <dbReference type="EMBL" id="CUQ47885.1"/>
    </source>
</evidence>
<evidence type="ECO:0000313" key="7">
    <source>
        <dbReference type="Proteomes" id="UP000450599"/>
    </source>
</evidence>
<proteinExistence type="predicted"/>
<evidence type="ECO:0000313" key="6">
    <source>
        <dbReference type="Proteomes" id="UP000095332"/>
    </source>
</evidence>
<evidence type="ECO:0000313" key="9">
    <source>
        <dbReference type="Proteomes" id="UP000471216"/>
    </source>
</evidence>